<name>A0A0X3V8G2_9ACTN</name>
<dbReference type="InterPro" id="IPR036162">
    <property type="entry name" value="Resolvase-like_N_sf"/>
</dbReference>
<dbReference type="Gene3D" id="3.90.1750.20">
    <property type="entry name" value="Putative Large Serine Recombinase, Chain B, Domain 2"/>
    <property type="match status" value="1"/>
</dbReference>
<feature type="region of interest" description="Disordered" evidence="1">
    <location>
        <begin position="293"/>
        <end position="327"/>
    </location>
</feature>
<dbReference type="EMBL" id="LLZH01000026">
    <property type="protein sequence ID" value="KUL40542.1"/>
    <property type="molecule type" value="Genomic_DNA"/>
</dbReference>
<dbReference type="InterPro" id="IPR006119">
    <property type="entry name" value="Resolv_N"/>
</dbReference>
<dbReference type="CDD" id="cd00338">
    <property type="entry name" value="Ser_Recombinase"/>
    <property type="match status" value="1"/>
</dbReference>
<dbReference type="PROSITE" id="PS51737">
    <property type="entry name" value="RECOMBINASE_DNA_BIND"/>
    <property type="match status" value="1"/>
</dbReference>
<dbReference type="Proteomes" id="UP000053244">
    <property type="component" value="Unassembled WGS sequence"/>
</dbReference>
<protein>
    <recommendedName>
        <fullName evidence="2">Recombinase domain-containing protein</fullName>
    </recommendedName>
</protein>
<feature type="compositionally biased region" description="Basic and acidic residues" evidence="1">
    <location>
        <begin position="494"/>
        <end position="507"/>
    </location>
</feature>
<dbReference type="InterPro" id="IPR011109">
    <property type="entry name" value="DNA_bind_recombinase_dom"/>
</dbReference>
<dbReference type="AlphaFoldDB" id="A0A0X3V8G2"/>
<sequence>MVAARLNSELGPWLHQQLSVRHRGSIKTVSKPAGLRFAFYGRVSTADRQEPEASRQWQREAAIQTTAEAGTIVVDFFDIGCSRSTPWTDRPQAAALLDMLTDPNRRFDAIIVGESDRAFSGTQLQQVLPILHRYGVALWPPELDGPLDPRNPVHQALVLMLGHDARREVLRARHRTLTAMRVLARDEGRNLGGRAPYGYRFVDAGPHPHPLHASWGRRLRRLDPDPATARHVRWIFRQRLAGHSRPAIAAMLTARGIPCPSATDPARNRHRSGTAWSPRAVDTILANPRYTGRQVWDRQSTVHHETSPGARHTGGPSTRRSNTRDEWVVSHGQAQTPLISDATFVAAQRVSAIATPDDGQERTYLLVGLVLCDLCGRRAESQWAGGRPTYRSRHGRRGKRPADAPLPFYAREDALLAAATAELDARTGEGQQLWDPGAVADYLRDRELSLRCTRDTVVVEGEVEAQLMIPGLFAVKAAIGEQRELNPSWGPEGTPRDASLEIRKIPP</sequence>
<reference evidence="3 4" key="1">
    <citation type="submission" date="2015-10" db="EMBL/GenBank/DDBJ databases">
        <authorList>
            <person name="Gilbert D.G."/>
        </authorList>
    </citation>
    <scope>NUCLEOTIDE SEQUENCE [LARGE SCALE GENOMIC DNA]</scope>
    <source>
        <strain evidence="3 4">NRRL B-16712</strain>
    </source>
</reference>
<dbReference type="SMART" id="SM00857">
    <property type="entry name" value="Resolvase"/>
    <property type="match status" value="1"/>
</dbReference>
<dbReference type="PANTHER" id="PTHR30461">
    <property type="entry name" value="DNA-INVERTASE FROM LAMBDOID PROPHAGE"/>
    <property type="match status" value="1"/>
</dbReference>
<dbReference type="GO" id="GO:0003677">
    <property type="term" value="F:DNA binding"/>
    <property type="evidence" value="ECO:0007669"/>
    <property type="project" value="InterPro"/>
</dbReference>
<feature type="region of interest" description="Disordered" evidence="1">
    <location>
        <begin position="485"/>
        <end position="507"/>
    </location>
</feature>
<evidence type="ECO:0000313" key="3">
    <source>
        <dbReference type="EMBL" id="KUL40542.1"/>
    </source>
</evidence>
<dbReference type="Gene3D" id="3.40.50.1390">
    <property type="entry name" value="Resolvase, N-terminal catalytic domain"/>
    <property type="match status" value="1"/>
</dbReference>
<dbReference type="Pfam" id="PF00239">
    <property type="entry name" value="Resolvase"/>
    <property type="match status" value="1"/>
</dbReference>
<keyword evidence="4" id="KW-1185">Reference proteome</keyword>
<organism evidence="3 4">
    <name type="scientific">Actinoplanes awajinensis subsp. mycoplanecinus</name>
    <dbReference type="NCBI Taxonomy" id="135947"/>
    <lineage>
        <taxon>Bacteria</taxon>
        <taxon>Bacillati</taxon>
        <taxon>Actinomycetota</taxon>
        <taxon>Actinomycetes</taxon>
        <taxon>Micromonosporales</taxon>
        <taxon>Micromonosporaceae</taxon>
        <taxon>Actinoplanes</taxon>
    </lineage>
</organism>
<evidence type="ECO:0000259" key="2">
    <source>
        <dbReference type="PROSITE" id="PS51737"/>
    </source>
</evidence>
<proteinExistence type="predicted"/>
<dbReference type="InterPro" id="IPR050639">
    <property type="entry name" value="SSR_resolvase"/>
</dbReference>
<accession>A0A0X3V8G2</accession>
<gene>
    <name evidence="3" type="ORF">ADL15_07115</name>
</gene>
<dbReference type="SUPFAM" id="SSF53041">
    <property type="entry name" value="Resolvase-like"/>
    <property type="match status" value="1"/>
</dbReference>
<dbReference type="InterPro" id="IPR038109">
    <property type="entry name" value="DNA_bind_recomb_sf"/>
</dbReference>
<dbReference type="Pfam" id="PF07508">
    <property type="entry name" value="Recombinase"/>
    <property type="match status" value="1"/>
</dbReference>
<comment type="caution">
    <text evidence="3">The sequence shown here is derived from an EMBL/GenBank/DDBJ whole genome shotgun (WGS) entry which is preliminary data.</text>
</comment>
<feature type="domain" description="Recombinase" evidence="2">
    <location>
        <begin position="196"/>
        <end position="359"/>
    </location>
</feature>
<dbReference type="OrthoDB" id="3372479at2"/>
<dbReference type="GO" id="GO:0000150">
    <property type="term" value="F:DNA strand exchange activity"/>
    <property type="evidence" value="ECO:0007669"/>
    <property type="project" value="InterPro"/>
</dbReference>
<dbReference type="PANTHER" id="PTHR30461:SF23">
    <property type="entry name" value="DNA RECOMBINASE-RELATED"/>
    <property type="match status" value="1"/>
</dbReference>
<evidence type="ECO:0000256" key="1">
    <source>
        <dbReference type="SAM" id="MobiDB-lite"/>
    </source>
</evidence>
<dbReference type="RefSeq" id="WP_083970980.1">
    <property type="nucleotide sequence ID" value="NZ_LLZH01000026.1"/>
</dbReference>
<evidence type="ECO:0000313" key="4">
    <source>
        <dbReference type="Proteomes" id="UP000053244"/>
    </source>
</evidence>